<dbReference type="OMA" id="MKSACTL"/>
<dbReference type="CDD" id="cd00086">
    <property type="entry name" value="homeodomain"/>
    <property type="match status" value="1"/>
</dbReference>
<dbReference type="PANTHER" id="PTHR24324:SF9">
    <property type="entry name" value="HOMEOBOX DOMAIN-CONTAINING PROTEIN"/>
    <property type="match status" value="1"/>
</dbReference>
<evidence type="ECO:0000256" key="3">
    <source>
        <dbReference type="PROSITE-ProRule" id="PRU00108"/>
    </source>
</evidence>
<sequence length="176" mass="19977">MKSTCSLPSLSNIITPNCYFYQRQHQKPSVLHVSSLLSPSNLDTVFFENDEPIKAKRKRASPSQLYILNQVFQQTCFPSTELRIELGKRLGMSPRTVQIWFQNKRQSTRTKERVAPQHYRRQYIVSPPSSPLASPKSMCISLPSLRLPPPPAFPSTPSSSAHSSPTSINTILFRDF</sequence>
<evidence type="ECO:0000259" key="5">
    <source>
        <dbReference type="PROSITE" id="PS50071"/>
    </source>
</evidence>
<dbReference type="InterPro" id="IPR009057">
    <property type="entry name" value="Homeodomain-like_sf"/>
</dbReference>
<dbReference type="Proteomes" id="UP000717996">
    <property type="component" value="Unassembled WGS sequence"/>
</dbReference>
<gene>
    <name evidence="6" type="ORF">G6F51_002988</name>
</gene>
<evidence type="ECO:0000256" key="4">
    <source>
        <dbReference type="RuleBase" id="RU000682"/>
    </source>
</evidence>
<dbReference type="InterPro" id="IPR051000">
    <property type="entry name" value="Homeobox_DNA-bind_prot"/>
</dbReference>
<evidence type="ECO:0000313" key="6">
    <source>
        <dbReference type="EMBL" id="KAG1549555.1"/>
    </source>
</evidence>
<protein>
    <recommendedName>
        <fullName evidence="5">Homeobox domain-containing protein</fullName>
    </recommendedName>
</protein>
<feature type="domain" description="Homeobox" evidence="5">
    <location>
        <begin position="51"/>
        <end position="111"/>
    </location>
</feature>
<dbReference type="GO" id="GO:0000978">
    <property type="term" value="F:RNA polymerase II cis-regulatory region sequence-specific DNA binding"/>
    <property type="evidence" value="ECO:0007669"/>
    <property type="project" value="TreeGrafter"/>
</dbReference>
<comment type="caution">
    <text evidence="6">The sequence shown here is derived from an EMBL/GenBank/DDBJ whole genome shotgun (WGS) entry which is preliminary data.</text>
</comment>
<reference evidence="6" key="1">
    <citation type="journal article" date="2020" name="Microb. Genom.">
        <title>Genetic diversity of clinical and environmental Mucorales isolates obtained from an investigation of mucormycosis cases among solid organ transplant recipients.</title>
        <authorList>
            <person name="Nguyen M.H."/>
            <person name="Kaul D."/>
            <person name="Muto C."/>
            <person name="Cheng S.J."/>
            <person name="Richter R.A."/>
            <person name="Bruno V.M."/>
            <person name="Liu G."/>
            <person name="Beyhan S."/>
            <person name="Sundermann A.J."/>
            <person name="Mounaud S."/>
            <person name="Pasculle A.W."/>
            <person name="Nierman W.C."/>
            <person name="Driscoll E."/>
            <person name="Cumbie R."/>
            <person name="Clancy C.J."/>
            <person name="Dupont C.L."/>
        </authorList>
    </citation>
    <scope>NUCLEOTIDE SEQUENCE</scope>
    <source>
        <strain evidence="6">GL16</strain>
    </source>
</reference>
<dbReference type="GO" id="GO:0006357">
    <property type="term" value="P:regulation of transcription by RNA polymerase II"/>
    <property type="evidence" value="ECO:0007669"/>
    <property type="project" value="TreeGrafter"/>
</dbReference>
<keyword evidence="3 4" id="KW-0539">Nucleus</keyword>
<evidence type="ECO:0000313" key="7">
    <source>
        <dbReference type="Proteomes" id="UP000717996"/>
    </source>
</evidence>
<proteinExistence type="predicted"/>
<organism evidence="6 7">
    <name type="scientific">Rhizopus oryzae</name>
    <name type="common">Mucormycosis agent</name>
    <name type="synonym">Rhizopus arrhizus var. delemar</name>
    <dbReference type="NCBI Taxonomy" id="64495"/>
    <lineage>
        <taxon>Eukaryota</taxon>
        <taxon>Fungi</taxon>
        <taxon>Fungi incertae sedis</taxon>
        <taxon>Mucoromycota</taxon>
        <taxon>Mucoromycotina</taxon>
        <taxon>Mucoromycetes</taxon>
        <taxon>Mucorales</taxon>
        <taxon>Mucorineae</taxon>
        <taxon>Rhizopodaceae</taxon>
        <taxon>Rhizopus</taxon>
    </lineage>
</organism>
<keyword evidence="2 3" id="KW-0371">Homeobox</keyword>
<dbReference type="SMART" id="SM00389">
    <property type="entry name" value="HOX"/>
    <property type="match status" value="1"/>
</dbReference>
<dbReference type="PANTHER" id="PTHR24324">
    <property type="entry name" value="HOMEOBOX PROTEIN HHEX"/>
    <property type="match status" value="1"/>
</dbReference>
<dbReference type="PROSITE" id="PS50071">
    <property type="entry name" value="HOMEOBOX_2"/>
    <property type="match status" value="1"/>
</dbReference>
<accession>A0A9P6YJT9</accession>
<dbReference type="InterPro" id="IPR001356">
    <property type="entry name" value="HD"/>
</dbReference>
<evidence type="ECO:0000256" key="2">
    <source>
        <dbReference type="ARBA" id="ARBA00023155"/>
    </source>
</evidence>
<evidence type="ECO:0000256" key="1">
    <source>
        <dbReference type="ARBA" id="ARBA00023125"/>
    </source>
</evidence>
<dbReference type="EMBL" id="JAANIT010000275">
    <property type="protein sequence ID" value="KAG1549555.1"/>
    <property type="molecule type" value="Genomic_DNA"/>
</dbReference>
<dbReference type="GO" id="GO:0005634">
    <property type="term" value="C:nucleus"/>
    <property type="evidence" value="ECO:0007669"/>
    <property type="project" value="UniProtKB-SubCell"/>
</dbReference>
<dbReference type="GO" id="GO:0030154">
    <property type="term" value="P:cell differentiation"/>
    <property type="evidence" value="ECO:0007669"/>
    <property type="project" value="TreeGrafter"/>
</dbReference>
<dbReference type="Pfam" id="PF00046">
    <property type="entry name" value="Homeodomain"/>
    <property type="match status" value="1"/>
</dbReference>
<feature type="DNA-binding region" description="Homeobox" evidence="3">
    <location>
        <begin position="53"/>
        <end position="112"/>
    </location>
</feature>
<comment type="subcellular location">
    <subcellularLocation>
        <location evidence="3 4">Nucleus</location>
    </subcellularLocation>
</comment>
<keyword evidence="1 3" id="KW-0238">DNA-binding</keyword>
<dbReference type="Gene3D" id="1.10.10.60">
    <property type="entry name" value="Homeodomain-like"/>
    <property type="match status" value="1"/>
</dbReference>
<name>A0A9P6YJT9_RHIOR</name>
<dbReference type="SUPFAM" id="SSF46689">
    <property type="entry name" value="Homeodomain-like"/>
    <property type="match status" value="1"/>
</dbReference>
<dbReference type="AlphaFoldDB" id="A0A9P6YJT9"/>
<dbReference type="OrthoDB" id="6159439at2759"/>